<dbReference type="SUPFAM" id="SSF50494">
    <property type="entry name" value="Trypsin-like serine proteases"/>
    <property type="match status" value="1"/>
</dbReference>
<dbReference type="Pfam" id="PF00089">
    <property type="entry name" value="Trypsin"/>
    <property type="match status" value="1"/>
</dbReference>
<proteinExistence type="inferred from homology"/>
<dbReference type="InterPro" id="IPR018114">
    <property type="entry name" value="TRYPSIN_HIS"/>
</dbReference>
<dbReference type="CDD" id="cd00190">
    <property type="entry name" value="Tryp_SPc"/>
    <property type="match status" value="1"/>
</dbReference>
<keyword evidence="8" id="KW-1015">Disulfide bond</keyword>
<evidence type="ECO:0000256" key="2">
    <source>
        <dbReference type="ARBA" id="ARBA00009228"/>
    </source>
</evidence>
<evidence type="ECO:0000256" key="10">
    <source>
        <dbReference type="SAM" id="MobiDB-lite"/>
    </source>
</evidence>
<feature type="signal peptide" evidence="11">
    <location>
        <begin position="1"/>
        <end position="31"/>
    </location>
</feature>
<evidence type="ECO:0000256" key="5">
    <source>
        <dbReference type="ARBA" id="ARBA00022670"/>
    </source>
</evidence>
<dbReference type="EMBL" id="OX395135">
    <property type="protein sequence ID" value="CAI5786726.1"/>
    <property type="molecule type" value="Genomic_DNA"/>
</dbReference>
<keyword evidence="5 9" id="KW-0645">Protease</keyword>
<dbReference type="GO" id="GO:0005576">
    <property type="term" value="C:extracellular region"/>
    <property type="evidence" value="ECO:0007669"/>
    <property type="project" value="UniProtKB-ARBA"/>
</dbReference>
<dbReference type="GO" id="GO:0007340">
    <property type="term" value="P:acrosome reaction"/>
    <property type="evidence" value="ECO:0007669"/>
    <property type="project" value="TreeGrafter"/>
</dbReference>
<dbReference type="PANTHER" id="PTHR24252">
    <property type="entry name" value="ACROSIN-RELATED"/>
    <property type="match status" value="1"/>
</dbReference>
<dbReference type="InterPro" id="IPR001314">
    <property type="entry name" value="Peptidase_S1A"/>
</dbReference>
<dbReference type="SMART" id="SM00020">
    <property type="entry name" value="Tryp_SPc"/>
    <property type="match status" value="1"/>
</dbReference>
<dbReference type="PROSITE" id="PS00134">
    <property type="entry name" value="TRYPSIN_HIS"/>
    <property type="match status" value="1"/>
</dbReference>
<feature type="domain" description="Peptidase S1" evidence="12">
    <location>
        <begin position="54"/>
        <end position="298"/>
    </location>
</feature>
<dbReference type="InterPro" id="IPR043504">
    <property type="entry name" value="Peptidase_S1_PA_chymotrypsin"/>
</dbReference>
<evidence type="ECO:0000256" key="6">
    <source>
        <dbReference type="ARBA" id="ARBA00022801"/>
    </source>
</evidence>
<evidence type="ECO:0000256" key="4">
    <source>
        <dbReference type="ARBA" id="ARBA00017161"/>
    </source>
</evidence>
<comment type="catalytic activity">
    <reaction evidence="1">
        <text>Preferential cleavage: Arg-|-Xaa, Lys-|-Xaa.</text>
        <dbReference type="EC" id="3.4.21.10"/>
    </reaction>
</comment>
<dbReference type="FunFam" id="2.40.10.10:FF:000003">
    <property type="entry name" value="Transmembrane serine protease 3"/>
    <property type="match status" value="1"/>
</dbReference>
<dbReference type="GO" id="GO:0006508">
    <property type="term" value="P:proteolysis"/>
    <property type="evidence" value="ECO:0007669"/>
    <property type="project" value="UniProtKB-KW"/>
</dbReference>
<keyword evidence="7 9" id="KW-0720">Serine protease</keyword>
<dbReference type="PRINTS" id="PR00722">
    <property type="entry name" value="CHYMOTRYPSIN"/>
</dbReference>
<feature type="compositionally biased region" description="Pro residues" evidence="10">
    <location>
        <begin position="316"/>
        <end position="328"/>
    </location>
</feature>
<dbReference type="Gene3D" id="2.40.10.10">
    <property type="entry name" value="Trypsin-like serine proteases"/>
    <property type="match status" value="2"/>
</dbReference>
<dbReference type="AlphaFoldDB" id="A0AA35KYQ8"/>
<dbReference type="Proteomes" id="UP001178461">
    <property type="component" value="Chromosome 10"/>
</dbReference>
<feature type="chain" id="PRO_5041203639" description="Acrosin" evidence="11">
    <location>
        <begin position="32"/>
        <end position="429"/>
    </location>
</feature>
<feature type="region of interest" description="Disordered" evidence="10">
    <location>
        <begin position="303"/>
        <end position="371"/>
    </location>
</feature>
<evidence type="ECO:0000313" key="13">
    <source>
        <dbReference type="EMBL" id="CAI5786726.1"/>
    </source>
</evidence>
<dbReference type="GO" id="GO:0004252">
    <property type="term" value="F:serine-type endopeptidase activity"/>
    <property type="evidence" value="ECO:0007669"/>
    <property type="project" value="InterPro"/>
</dbReference>
<sequence>MEEAAAPGAGRRMGWWLLPVLALATFCPTDAEETTCDGVCGRRPMAGTHTLLRIVGGSNVLPGTWPWMVSFQVVTRKGYVSFCGGSLISPRWVLSAAHCFQKPKDIPWIRLSIGANRISSPGPDAQRRSIKRLVNHKLYRRDSGNKIHNDISLVELNEPVNCTDYIQPACLPDDSVVVSLLKHCYVSGFGTMDPKTGEKPDIMLEGSVDIIPTATCSSPVWWSKLILEENICAGRLEGGVATCKGDSGGPLMCREQRSERYWLVGITSWGPSFCGQEKRPGVYTSTQFYLDWIRKTTKEDFSLPSHTPLMAVPQATPRPYPPPRPQPQPGQNGNLLYPRPPPAAWYTNRPWPPPKTRPQRGPTLWYTNRPNSRRTRYRRPVRWRLRTRAPALHAHIYRPWVMIHTPPPWIEFQAQEPPGSQVSYNGNGP</sequence>
<organism evidence="13 14">
    <name type="scientific">Podarcis lilfordi</name>
    <name type="common">Lilford's wall lizard</name>
    <dbReference type="NCBI Taxonomy" id="74358"/>
    <lineage>
        <taxon>Eukaryota</taxon>
        <taxon>Metazoa</taxon>
        <taxon>Chordata</taxon>
        <taxon>Craniata</taxon>
        <taxon>Vertebrata</taxon>
        <taxon>Euteleostomi</taxon>
        <taxon>Lepidosauria</taxon>
        <taxon>Squamata</taxon>
        <taxon>Bifurcata</taxon>
        <taxon>Unidentata</taxon>
        <taxon>Episquamata</taxon>
        <taxon>Laterata</taxon>
        <taxon>Lacertibaenia</taxon>
        <taxon>Lacertidae</taxon>
        <taxon>Podarcis</taxon>
    </lineage>
</organism>
<gene>
    <name evidence="13" type="ORF">PODLI_1B021708</name>
</gene>
<accession>A0AA35KYQ8</accession>
<keyword evidence="14" id="KW-1185">Reference proteome</keyword>
<dbReference type="GO" id="GO:0035821">
    <property type="term" value="P:modulation of process of another organism"/>
    <property type="evidence" value="ECO:0007669"/>
    <property type="project" value="UniProtKB-ARBA"/>
</dbReference>
<evidence type="ECO:0000256" key="9">
    <source>
        <dbReference type="RuleBase" id="RU363034"/>
    </source>
</evidence>
<evidence type="ECO:0000259" key="12">
    <source>
        <dbReference type="PROSITE" id="PS50240"/>
    </source>
</evidence>
<evidence type="ECO:0000256" key="8">
    <source>
        <dbReference type="ARBA" id="ARBA00023157"/>
    </source>
</evidence>
<evidence type="ECO:0000313" key="14">
    <source>
        <dbReference type="Proteomes" id="UP001178461"/>
    </source>
</evidence>
<dbReference type="InterPro" id="IPR009003">
    <property type="entry name" value="Peptidase_S1_PA"/>
</dbReference>
<dbReference type="PROSITE" id="PS50240">
    <property type="entry name" value="TRYPSIN_DOM"/>
    <property type="match status" value="1"/>
</dbReference>
<name>A0AA35KYQ8_9SAUR</name>
<protein>
    <recommendedName>
        <fullName evidence="4">Acrosin</fullName>
        <ecNumber evidence="3">3.4.21.10</ecNumber>
    </recommendedName>
</protein>
<reference evidence="13" key="1">
    <citation type="submission" date="2022-12" db="EMBL/GenBank/DDBJ databases">
        <authorList>
            <person name="Alioto T."/>
            <person name="Alioto T."/>
            <person name="Gomez Garrido J."/>
        </authorList>
    </citation>
    <scope>NUCLEOTIDE SEQUENCE</scope>
</reference>
<keyword evidence="6 9" id="KW-0378">Hydrolase</keyword>
<dbReference type="PROSITE" id="PS00135">
    <property type="entry name" value="TRYPSIN_SER"/>
    <property type="match status" value="1"/>
</dbReference>
<evidence type="ECO:0000256" key="1">
    <source>
        <dbReference type="ARBA" id="ARBA00001656"/>
    </source>
</evidence>
<evidence type="ECO:0000256" key="7">
    <source>
        <dbReference type="ARBA" id="ARBA00022825"/>
    </source>
</evidence>
<dbReference type="InterPro" id="IPR033116">
    <property type="entry name" value="TRYPSIN_SER"/>
</dbReference>
<evidence type="ECO:0000256" key="3">
    <source>
        <dbReference type="ARBA" id="ARBA00012050"/>
    </source>
</evidence>
<dbReference type="InterPro" id="IPR001254">
    <property type="entry name" value="Trypsin_dom"/>
</dbReference>
<dbReference type="EC" id="3.4.21.10" evidence="3"/>
<evidence type="ECO:0000256" key="11">
    <source>
        <dbReference type="SAM" id="SignalP"/>
    </source>
</evidence>
<keyword evidence="11" id="KW-0732">Signal</keyword>
<comment type="similarity">
    <text evidence="2">Belongs to the peptidase S1 family. Snake venom subfamily.</text>
</comment>
<dbReference type="PANTHER" id="PTHR24252:SF8">
    <property type="entry name" value="ACROSIN"/>
    <property type="match status" value="1"/>
</dbReference>